<proteinExistence type="predicted"/>
<dbReference type="AlphaFoldDB" id="A0A8H3HMT1"/>
<feature type="domain" description="F-box" evidence="2">
    <location>
        <begin position="70"/>
        <end position="121"/>
    </location>
</feature>
<feature type="compositionally biased region" description="Basic and acidic residues" evidence="1">
    <location>
        <begin position="422"/>
        <end position="433"/>
    </location>
</feature>
<feature type="compositionally biased region" description="Polar residues" evidence="1">
    <location>
        <begin position="1"/>
        <end position="10"/>
    </location>
</feature>
<evidence type="ECO:0000313" key="4">
    <source>
        <dbReference type="Proteomes" id="UP000663827"/>
    </source>
</evidence>
<evidence type="ECO:0000256" key="1">
    <source>
        <dbReference type="SAM" id="MobiDB-lite"/>
    </source>
</evidence>
<gene>
    <name evidence="3" type="ORF">RDB_LOCUS50047</name>
</gene>
<dbReference type="InterPro" id="IPR001810">
    <property type="entry name" value="F-box_dom"/>
</dbReference>
<feature type="compositionally biased region" description="Polar residues" evidence="1">
    <location>
        <begin position="402"/>
        <end position="421"/>
    </location>
</feature>
<organism evidence="3 4">
    <name type="scientific">Rhizoctonia solani</name>
    <dbReference type="NCBI Taxonomy" id="456999"/>
    <lineage>
        <taxon>Eukaryota</taxon>
        <taxon>Fungi</taxon>
        <taxon>Dikarya</taxon>
        <taxon>Basidiomycota</taxon>
        <taxon>Agaricomycotina</taxon>
        <taxon>Agaricomycetes</taxon>
        <taxon>Cantharellales</taxon>
        <taxon>Ceratobasidiaceae</taxon>
        <taxon>Rhizoctonia</taxon>
    </lineage>
</organism>
<feature type="region of interest" description="Disordered" evidence="1">
    <location>
        <begin position="394"/>
        <end position="444"/>
    </location>
</feature>
<sequence length="844" mass="95818">MRTRRQTQLLEESGGTGELFEHTTRPPGGSEQDNPADLTHNGPPPRKKRVLGTSPKQTKAKATNKITGGLSEMLYLPIEVFIEIIRHLALPDVLSLSRSNKFFRQTLMTRSAASLAIWRAAVENVPGLPPCPKDLCEPQYAALIYSKHCSMCGTSVVKRMDPYLNVRLCKDCIELQFVALNSELDLMRLTLNSVTHVDELEDPMLQLLLYQSTITRKKTTRHGMKTCLVRDLDKMNEWFAELLPNAPYLDEELRAKVMVLFDAAQDRIKYANSMDIFLRDMAEVRNREIEQLKERRRQDVKRRLEKAGWEEPDWTFPDFVARKWALLVDGCPGLTERGWQKLYPNLVPYLEKNRESHQERSRIIRKGKRLRRIRRLLLGIRNATNLLEVDGEGLEERKGGSSKDSTGVTTANDTVVNTPSASEHDSDDTKADFDGDADNLNGSTTISPSVTIRAPFPPMVDLLKWPIIVKLLEADTDADTMQGKFEALKNEIQEQIQSWRSTVEKELVCMLEAGTTGSTAPNNPEVGDQEVSLDTPLLELQIELPARSHSINHITSATQLLLRADSVFRASEDTVAPLPLYFPELFHILQDRPDNYFSLDFQKLIDYERPQHGHTWDPSEVVYYPEGAMAAKALLRELGLVDAPQYELQTLGARFTCGSCADSRLRTWNEMVQHYAEATAHASIAEKAEAFAKKQVKYKNVHSLDIGGKSKRKRKPLVTLHSIGDAKILLSTRPRWENLVRCNLCVELGVEFQSPRDVMRKHVQTGHSQAPKAEHYENMRMYDLMRHIIIGDPMGAISDSTEATDQEMVEQILSNHSNHGQLGVHWSYHGSHHDLHPGWDREDF</sequence>
<dbReference type="PROSITE" id="PS50181">
    <property type="entry name" value="FBOX"/>
    <property type="match status" value="1"/>
</dbReference>
<evidence type="ECO:0000313" key="3">
    <source>
        <dbReference type="EMBL" id="CAE7113200.1"/>
    </source>
</evidence>
<accession>A0A8H3HMT1</accession>
<reference evidence="3" key="1">
    <citation type="submission" date="2021-01" db="EMBL/GenBank/DDBJ databases">
        <authorList>
            <person name="Kaushik A."/>
        </authorList>
    </citation>
    <scope>NUCLEOTIDE SEQUENCE</scope>
    <source>
        <strain evidence="3">AG5</strain>
    </source>
</reference>
<dbReference type="Proteomes" id="UP000663827">
    <property type="component" value="Unassembled WGS sequence"/>
</dbReference>
<name>A0A8H3HMT1_9AGAM</name>
<protein>
    <recommendedName>
        <fullName evidence="2">F-box domain-containing protein</fullName>
    </recommendedName>
</protein>
<feature type="region of interest" description="Disordered" evidence="1">
    <location>
        <begin position="1"/>
        <end position="62"/>
    </location>
</feature>
<comment type="caution">
    <text evidence="3">The sequence shown here is derived from an EMBL/GenBank/DDBJ whole genome shotgun (WGS) entry which is preliminary data.</text>
</comment>
<dbReference type="EMBL" id="CAJNJQ010000990">
    <property type="protein sequence ID" value="CAE7113200.1"/>
    <property type="molecule type" value="Genomic_DNA"/>
</dbReference>
<evidence type="ECO:0000259" key="2">
    <source>
        <dbReference type="PROSITE" id="PS50181"/>
    </source>
</evidence>